<dbReference type="PANTHER" id="PTHR43619:SF2">
    <property type="entry name" value="S-ADENOSYL-L-METHIONINE-DEPENDENT METHYLTRANSFERASES SUPERFAMILY PROTEIN"/>
    <property type="match status" value="1"/>
</dbReference>
<dbReference type="NCBIfam" id="TIGR00027">
    <property type="entry name" value="mthyl_TIGR00027"/>
    <property type="match status" value="1"/>
</dbReference>
<dbReference type="Proteomes" id="UP000595446">
    <property type="component" value="Chromosome"/>
</dbReference>
<dbReference type="EC" id="2.1.1.-" evidence="6"/>
<comment type="function">
    <text evidence="1 6">Exhibits S-adenosyl-L-methionine-dependent methyltransferase activity.</text>
</comment>
<evidence type="ECO:0000256" key="1">
    <source>
        <dbReference type="ARBA" id="ARBA00003907"/>
    </source>
</evidence>
<dbReference type="EMBL" id="AP024237">
    <property type="protein sequence ID" value="BCO37336.1"/>
    <property type="molecule type" value="Genomic_DNA"/>
</dbReference>
<dbReference type="GO" id="GO:0008168">
    <property type="term" value="F:methyltransferase activity"/>
    <property type="evidence" value="ECO:0007669"/>
    <property type="project" value="UniProtKB-UniRule"/>
</dbReference>
<reference evidence="7 8" key="1">
    <citation type="submission" date="2020-12" db="EMBL/GenBank/DDBJ databases">
        <title>Complete genome sequence of Mycobacterium heckeshornense JCM 15655T, closely related to a pathogenic non-tuberculous mycobacterial species Mycobacterium xenopi.</title>
        <authorList>
            <person name="Yoshida M."/>
            <person name="Fukano H."/>
            <person name="Asakura T."/>
            <person name="Suzuki M."/>
            <person name="Hoshino Y."/>
        </authorList>
    </citation>
    <scope>NUCLEOTIDE SEQUENCE [LARGE SCALE GENOMIC DNA]</scope>
    <source>
        <strain evidence="7 8">JCM 15655</strain>
    </source>
</reference>
<keyword evidence="4 7" id="KW-0808">Transferase</keyword>
<keyword evidence="3 6" id="KW-0489">Methyltransferase</keyword>
<dbReference type="Pfam" id="PF04072">
    <property type="entry name" value="LCM"/>
    <property type="match status" value="1"/>
</dbReference>
<name>A0A7R7YSX5_9MYCO</name>
<dbReference type="InterPro" id="IPR029063">
    <property type="entry name" value="SAM-dependent_MTases_sf"/>
</dbReference>
<organism evidence="7 8">
    <name type="scientific">Mycobacterium heckeshornense</name>
    <dbReference type="NCBI Taxonomy" id="110505"/>
    <lineage>
        <taxon>Bacteria</taxon>
        <taxon>Bacillati</taxon>
        <taxon>Actinomycetota</taxon>
        <taxon>Actinomycetes</taxon>
        <taxon>Mycobacteriales</taxon>
        <taxon>Mycobacteriaceae</taxon>
        <taxon>Mycobacterium</taxon>
    </lineage>
</organism>
<evidence type="ECO:0000256" key="3">
    <source>
        <dbReference type="ARBA" id="ARBA00022603"/>
    </source>
</evidence>
<evidence type="ECO:0000256" key="6">
    <source>
        <dbReference type="RuleBase" id="RU362030"/>
    </source>
</evidence>
<evidence type="ECO:0000256" key="2">
    <source>
        <dbReference type="ARBA" id="ARBA00008138"/>
    </source>
</evidence>
<evidence type="ECO:0000313" key="8">
    <source>
        <dbReference type="Proteomes" id="UP000595446"/>
    </source>
</evidence>
<keyword evidence="8" id="KW-1185">Reference proteome</keyword>
<dbReference type="PANTHER" id="PTHR43619">
    <property type="entry name" value="S-ADENOSYL-L-METHIONINE-DEPENDENT METHYLTRANSFERASE YKTD-RELATED"/>
    <property type="match status" value="1"/>
</dbReference>
<keyword evidence="5 6" id="KW-0949">S-adenosyl-L-methionine</keyword>
<protein>
    <recommendedName>
        <fullName evidence="6">S-adenosyl-L-methionine-dependent methyltransferase</fullName>
        <ecNumber evidence="6">2.1.1.-</ecNumber>
    </recommendedName>
</protein>
<accession>A0A7R7YSX5</accession>
<comment type="similarity">
    <text evidence="2 6">Belongs to the UPF0677 family.</text>
</comment>
<evidence type="ECO:0000256" key="5">
    <source>
        <dbReference type="ARBA" id="ARBA00022691"/>
    </source>
</evidence>
<gene>
    <name evidence="7" type="ORF">MHEC_37690</name>
</gene>
<dbReference type="InterPro" id="IPR011610">
    <property type="entry name" value="SAM_mthyl_Trfase_ML2640-like"/>
</dbReference>
<evidence type="ECO:0000313" key="7">
    <source>
        <dbReference type="EMBL" id="BCO37336.1"/>
    </source>
</evidence>
<sequence>MIADFIERRTADCCDESWPGSRRISARDQAPNPVATGIVTLASMARTDNDTWDLATSVGATATMVAAGRARATRAGLIDDPFAEPLVRAVGIDFFTRWAAGKLHSADVDIPGHPWGMQPMTDLMAARTRFIDTFCADAVAAGIRQVVILASGLDARGYRLAWPAGTTVFEIDQPQVLDFKATTLAALGAEPTVELRAVPIDLRHDWPAALRQAGFETGTPTAWVAEGLLAFLPAEAQDRLLDNITTLSADGSRLVAEIFLNSPESLDVMHTAAQKWYEHGLDAHIDDLWYPGDRRDVAEYLDQRGWRTVRTRSSQLLADNGLPVPPRINSETENYYCTALRSSN</sequence>
<dbReference type="InterPro" id="IPR007213">
    <property type="entry name" value="Ppm1/Ppm2/Tcmp"/>
</dbReference>
<proteinExistence type="inferred from homology"/>
<dbReference type="SUPFAM" id="SSF53335">
    <property type="entry name" value="S-adenosyl-L-methionine-dependent methyltransferases"/>
    <property type="match status" value="1"/>
</dbReference>
<dbReference type="Gene3D" id="3.40.50.150">
    <property type="entry name" value="Vaccinia Virus protein VP39"/>
    <property type="match status" value="1"/>
</dbReference>
<dbReference type="AlphaFoldDB" id="A0A7R7YSX5"/>
<evidence type="ECO:0000256" key="4">
    <source>
        <dbReference type="ARBA" id="ARBA00022679"/>
    </source>
</evidence>
<dbReference type="GO" id="GO:0032259">
    <property type="term" value="P:methylation"/>
    <property type="evidence" value="ECO:0007669"/>
    <property type="project" value="UniProtKB-KW"/>
</dbReference>